<reference evidence="1 2" key="1">
    <citation type="journal article" date="2013" name="Curr. Biol.">
        <title>The Genome of the Foraminiferan Reticulomyxa filosa.</title>
        <authorList>
            <person name="Glockner G."/>
            <person name="Hulsmann N."/>
            <person name="Schleicher M."/>
            <person name="Noegel A.A."/>
            <person name="Eichinger L."/>
            <person name="Gallinger C."/>
            <person name="Pawlowski J."/>
            <person name="Sierra R."/>
            <person name="Euteneuer U."/>
            <person name="Pillet L."/>
            <person name="Moustafa A."/>
            <person name="Platzer M."/>
            <person name="Groth M."/>
            <person name="Szafranski K."/>
            <person name="Schliwa M."/>
        </authorList>
    </citation>
    <scope>NUCLEOTIDE SEQUENCE [LARGE SCALE GENOMIC DNA]</scope>
</reference>
<sequence>MLNVKSIKMCEKKEEKKKCIKTGHTGFKEMYFKFVGEFFCSCVATARDDCKSLLFPHNRNGKDSVASGLACSKKLERHISTCLNDCSFGRVKKKRGKKRGKKKLKNFAKTCFNLIYYFLLFHCVQTCPSVKCCAQALESFLSSSVPHLCKKKKKTNQLKTTTEN</sequence>
<evidence type="ECO:0000313" key="1">
    <source>
        <dbReference type="EMBL" id="ETO31474.1"/>
    </source>
</evidence>
<dbReference type="Proteomes" id="UP000023152">
    <property type="component" value="Unassembled WGS sequence"/>
</dbReference>
<dbReference type="AlphaFoldDB" id="X6P074"/>
<proteinExistence type="predicted"/>
<keyword evidence="2" id="KW-1185">Reference proteome</keyword>
<dbReference type="EMBL" id="ASPP01004910">
    <property type="protein sequence ID" value="ETO31474.1"/>
    <property type="molecule type" value="Genomic_DNA"/>
</dbReference>
<comment type="caution">
    <text evidence="1">The sequence shown here is derived from an EMBL/GenBank/DDBJ whole genome shotgun (WGS) entry which is preliminary data.</text>
</comment>
<protein>
    <submittedName>
        <fullName evidence="1">Uncharacterized protein</fullName>
    </submittedName>
</protein>
<evidence type="ECO:0000313" key="2">
    <source>
        <dbReference type="Proteomes" id="UP000023152"/>
    </source>
</evidence>
<accession>X6P074</accession>
<organism evidence="1 2">
    <name type="scientific">Reticulomyxa filosa</name>
    <dbReference type="NCBI Taxonomy" id="46433"/>
    <lineage>
        <taxon>Eukaryota</taxon>
        <taxon>Sar</taxon>
        <taxon>Rhizaria</taxon>
        <taxon>Retaria</taxon>
        <taxon>Foraminifera</taxon>
        <taxon>Monothalamids</taxon>
        <taxon>Reticulomyxidae</taxon>
        <taxon>Reticulomyxa</taxon>
    </lineage>
</organism>
<gene>
    <name evidence="1" type="ORF">RFI_05646</name>
</gene>
<name>X6P074_RETFI</name>